<organism evidence="3 4">
    <name type="scientific">Streptobacillus felis</name>
    <dbReference type="NCBI Taxonomy" id="1384509"/>
    <lineage>
        <taxon>Bacteria</taxon>
        <taxon>Fusobacteriati</taxon>
        <taxon>Fusobacteriota</taxon>
        <taxon>Fusobacteriia</taxon>
        <taxon>Fusobacteriales</taxon>
        <taxon>Leptotrichiaceae</taxon>
        <taxon>Streptobacillus</taxon>
    </lineage>
</organism>
<reference evidence="3 4" key="1">
    <citation type="submission" date="2020-05" db="EMBL/GenBank/DDBJ databases">
        <title>Streptobacillus felis strain LHL191014123.</title>
        <authorList>
            <person name="Fawzy A."/>
            <person name="Rau J."/>
            <person name="Risse K."/>
            <person name="Schauerte N."/>
            <person name="Geiger C."/>
            <person name="Blom J."/>
            <person name="Imirzalioglu C."/>
            <person name="Falgenhauer J."/>
            <person name="Bach A."/>
            <person name="Herden C."/>
            <person name="Eisenberg T."/>
        </authorList>
    </citation>
    <scope>NUCLEOTIDE SEQUENCE [LARGE SCALE GENOMIC DNA]</scope>
    <source>
        <strain evidence="3 4">LHL191014123</strain>
    </source>
</reference>
<dbReference type="AlphaFoldDB" id="A0A7Z0TA77"/>
<dbReference type="PANTHER" id="PTHR30006">
    <property type="entry name" value="THIAMINE-BINDING PERIPLASMIC PROTEIN-RELATED"/>
    <property type="match status" value="1"/>
</dbReference>
<dbReference type="RefSeq" id="WP_067322449.1">
    <property type="nucleotide sequence ID" value="NZ_CBCRWS010000009.1"/>
</dbReference>
<dbReference type="GO" id="GO:0015888">
    <property type="term" value="P:thiamine transport"/>
    <property type="evidence" value="ECO:0007669"/>
    <property type="project" value="TreeGrafter"/>
</dbReference>
<dbReference type="GO" id="GO:0030288">
    <property type="term" value="C:outer membrane-bounded periplasmic space"/>
    <property type="evidence" value="ECO:0007669"/>
    <property type="project" value="TreeGrafter"/>
</dbReference>
<feature type="chain" id="PRO_5031418562" evidence="2">
    <location>
        <begin position="19"/>
        <end position="342"/>
    </location>
</feature>
<evidence type="ECO:0000313" key="3">
    <source>
        <dbReference type="EMBL" id="NYV27712.1"/>
    </source>
</evidence>
<keyword evidence="1 2" id="KW-0732">Signal</keyword>
<comment type="caution">
    <text evidence="3">The sequence shown here is derived from an EMBL/GenBank/DDBJ whole genome shotgun (WGS) entry which is preliminary data.</text>
</comment>
<gene>
    <name evidence="3" type="ORF">HP397_02570</name>
</gene>
<proteinExistence type="predicted"/>
<protein>
    <submittedName>
        <fullName evidence="3">ABC transporter substrate-binding protein</fullName>
    </submittedName>
</protein>
<dbReference type="PIRSF" id="PIRSF002825">
    <property type="entry name" value="CfbpA"/>
    <property type="match status" value="1"/>
</dbReference>
<feature type="signal peptide" evidence="2">
    <location>
        <begin position="1"/>
        <end position="18"/>
    </location>
</feature>
<dbReference type="OrthoDB" id="9766989at2"/>
<dbReference type="CDD" id="cd13544">
    <property type="entry name" value="PBP2_Fbp_like_1"/>
    <property type="match status" value="1"/>
</dbReference>
<evidence type="ECO:0000313" key="4">
    <source>
        <dbReference type="Proteomes" id="UP000526184"/>
    </source>
</evidence>
<name>A0A7Z0TA77_9FUSO</name>
<dbReference type="SUPFAM" id="SSF53850">
    <property type="entry name" value="Periplasmic binding protein-like II"/>
    <property type="match status" value="1"/>
</dbReference>
<dbReference type="GO" id="GO:0030975">
    <property type="term" value="F:thiamine binding"/>
    <property type="evidence" value="ECO:0007669"/>
    <property type="project" value="TreeGrafter"/>
</dbReference>
<dbReference type="Gene3D" id="3.40.190.10">
    <property type="entry name" value="Periplasmic binding protein-like II"/>
    <property type="match status" value="2"/>
</dbReference>
<dbReference type="EMBL" id="JABMKT010000009">
    <property type="protein sequence ID" value="NYV27712.1"/>
    <property type="molecule type" value="Genomic_DNA"/>
</dbReference>
<dbReference type="PANTHER" id="PTHR30006:SF2">
    <property type="entry name" value="ABC TRANSPORTER SUBSTRATE-BINDING PROTEIN"/>
    <property type="match status" value="1"/>
</dbReference>
<evidence type="ECO:0000256" key="2">
    <source>
        <dbReference type="SAM" id="SignalP"/>
    </source>
</evidence>
<keyword evidence="4" id="KW-1185">Reference proteome</keyword>
<dbReference type="Pfam" id="PF13343">
    <property type="entry name" value="SBP_bac_6"/>
    <property type="match status" value="1"/>
</dbReference>
<evidence type="ECO:0000256" key="1">
    <source>
        <dbReference type="ARBA" id="ARBA00022729"/>
    </source>
</evidence>
<sequence>MKKLLMSILFGAFLFSCGGSTETASKSEEKLVFYAGLQEDHAALIAEQFTAETGIPTEFVRMSSGETLARLKAEKNNMVASVWYGGPVDGIIAADAEGLIEAYVSPTSEEILDQFKSGDGRWTGIYVGYLGFVGNKKILEEKGLEMPKSWADLLDPKFKGEIVVAHPGSSGTAYTMLASLVQLMGEEQAMAYFKQLDGQIRQYTKSGTAPGRMVGTGEVALGITFLHDAIKYQKEGYTDIIISAPSEGTGYEIGAVALLKDAPNSEAGKKFIDWVLTKEVQELGKTVGSFQFLTNKNAQNPEEAEPIKDTKLINYDFEWAGKNRKDLVEKYTKETSSTIPQK</sequence>
<dbReference type="Proteomes" id="UP000526184">
    <property type="component" value="Unassembled WGS sequence"/>
</dbReference>
<dbReference type="GO" id="GO:0030976">
    <property type="term" value="F:thiamine pyrophosphate binding"/>
    <property type="evidence" value="ECO:0007669"/>
    <property type="project" value="TreeGrafter"/>
</dbReference>
<dbReference type="InterPro" id="IPR026045">
    <property type="entry name" value="Ferric-bd"/>
</dbReference>
<dbReference type="PROSITE" id="PS51257">
    <property type="entry name" value="PROKAR_LIPOPROTEIN"/>
    <property type="match status" value="1"/>
</dbReference>
<accession>A0A7Z0TA77</accession>